<keyword evidence="3" id="KW-0472">Membrane</keyword>
<dbReference type="Pfam" id="PF01066">
    <property type="entry name" value="CDP-OH_P_transf"/>
    <property type="match status" value="1"/>
</dbReference>
<dbReference type="InterPro" id="IPR000462">
    <property type="entry name" value="CDP-OH_P_trans"/>
</dbReference>
<dbReference type="InterPro" id="IPR043130">
    <property type="entry name" value="CDP-OH_PTrfase_TM_dom"/>
</dbReference>
<feature type="transmembrane region" description="Helical" evidence="3">
    <location>
        <begin position="304"/>
        <end position="331"/>
    </location>
</feature>
<name>A0A418PZM1_9SPHN</name>
<dbReference type="GO" id="GO:0016780">
    <property type="term" value="F:phosphotransferase activity, for other substituted phosphate groups"/>
    <property type="evidence" value="ECO:0007669"/>
    <property type="project" value="InterPro"/>
</dbReference>
<dbReference type="GO" id="GO:0016020">
    <property type="term" value="C:membrane"/>
    <property type="evidence" value="ECO:0007669"/>
    <property type="project" value="InterPro"/>
</dbReference>
<keyword evidence="1 2" id="KW-0808">Transferase</keyword>
<reference evidence="4 5" key="1">
    <citation type="submission" date="2018-09" db="EMBL/GenBank/DDBJ databases">
        <title>Sphingomonas sp. DAC4.</title>
        <authorList>
            <person name="Seo T."/>
        </authorList>
    </citation>
    <scope>NUCLEOTIDE SEQUENCE [LARGE SCALE GENOMIC DNA]</scope>
    <source>
        <strain evidence="4 5">DAC4</strain>
    </source>
</reference>
<comment type="caution">
    <text evidence="4">The sequence shown here is derived from an EMBL/GenBank/DDBJ whole genome shotgun (WGS) entry which is preliminary data.</text>
</comment>
<protein>
    <submittedName>
        <fullName evidence="4">CDP-alcohol phosphatidyltransferase family protein</fullName>
    </submittedName>
</protein>
<dbReference type="AlphaFoldDB" id="A0A418PZM1"/>
<dbReference type="EMBL" id="QXTF01000002">
    <property type="protein sequence ID" value="RIX29281.1"/>
    <property type="molecule type" value="Genomic_DNA"/>
</dbReference>
<keyword evidence="5" id="KW-1185">Reference proteome</keyword>
<evidence type="ECO:0000313" key="5">
    <source>
        <dbReference type="Proteomes" id="UP000285023"/>
    </source>
</evidence>
<dbReference type="InterPro" id="IPR048254">
    <property type="entry name" value="CDP_ALCOHOL_P_TRANSF_CS"/>
</dbReference>
<dbReference type="GO" id="GO:0008654">
    <property type="term" value="P:phospholipid biosynthetic process"/>
    <property type="evidence" value="ECO:0007669"/>
    <property type="project" value="InterPro"/>
</dbReference>
<dbReference type="Gene3D" id="1.20.120.1760">
    <property type="match status" value="1"/>
</dbReference>
<accession>A0A418PZM1</accession>
<evidence type="ECO:0000256" key="1">
    <source>
        <dbReference type="ARBA" id="ARBA00022679"/>
    </source>
</evidence>
<dbReference type="Proteomes" id="UP000285023">
    <property type="component" value="Unassembled WGS sequence"/>
</dbReference>
<keyword evidence="3" id="KW-0812">Transmembrane</keyword>
<sequence>MCKGPEFLLTIVGECDQRLFGMKPAERLARQVANLGDLQIVAHASAVLSNDLVTWLASNPGTVVTSPGGRPLAVAVTAADRACAERVIGGSAGELKCIGADTIGAVYVRKLRRRLDPFALALGEQSRADVERKLFASVYKGVTDIITKYAWPEPALWLTRGAAALGLSPNAVTIFGFVLTFVAGWQFYIGNLAEGLLAAWLMTLLDTVDGKLARVTLTSSWLGNQLDHGNDLIHPPLWWYCLAHGIGVVAPGHPWTWPSCWIILGTYVVGRVLERGFKKQFGINPFMWKQFDSRFRTIVSRRNIILLFMTVGLVVGMPAEAFALCAAWSLVSVVIQGWRYGQAIRHARTAPINAWLG</sequence>
<gene>
    <name evidence="4" type="ORF">D3M59_08260</name>
</gene>
<comment type="similarity">
    <text evidence="2">Belongs to the CDP-alcohol phosphatidyltransferase class-I family.</text>
</comment>
<evidence type="ECO:0000256" key="2">
    <source>
        <dbReference type="RuleBase" id="RU003750"/>
    </source>
</evidence>
<keyword evidence="3" id="KW-1133">Transmembrane helix</keyword>
<dbReference type="PROSITE" id="PS00379">
    <property type="entry name" value="CDP_ALCOHOL_P_TRANSF"/>
    <property type="match status" value="1"/>
</dbReference>
<evidence type="ECO:0000313" key="4">
    <source>
        <dbReference type="EMBL" id="RIX29281.1"/>
    </source>
</evidence>
<proteinExistence type="inferred from homology"/>
<evidence type="ECO:0000256" key="3">
    <source>
        <dbReference type="SAM" id="Phobius"/>
    </source>
</evidence>
<organism evidence="4 5">
    <name type="scientific">Sphingomonas edaphi</name>
    <dbReference type="NCBI Taxonomy" id="2315689"/>
    <lineage>
        <taxon>Bacteria</taxon>
        <taxon>Pseudomonadati</taxon>
        <taxon>Pseudomonadota</taxon>
        <taxon>Alphaproteobacteria</taxon>
        <taxon>Sphingomonadales</taxon>
        <taxon>Sphingomonadaceae</taxon>
        <taxon>Sphingomonas</taxon>
    </lineage>
</organism>